<evidence type="ECO:0000256" key="1">
    <source>
        <dbReference type="SAM" id="Coils"/>
    </source>
</evidence>
<evidence type="ECO:0000313" key="3">
    <source>
        <dbReference type="Proteomes" id="UP000320055"/>
    </source>
</evidence>
<organism evidence="2 3">
    <name type="scientific">Hyella patelloides LEGE 07179</name>
    <dbReference type="NCBI Taxonomy" id="945734"/>
    <lineage>
        <taxon>Bacteria</taxon>
        <taxon>Bacillati</taxon>
        <taxon>Cyanobacteriota</taxon>
        <taxon>Cyanophyceae</taxon>
        <taxon>Pleurocapsales</taxon>
        <taxon>Hyellaceae</taxon>
        <taxon>Hyella</taxon>
    </lineage>
</organism>
<gene>
    <name evidence="2" type="ORF">H1P_5380002</name>
</gene>
<keyword evidence="1" id="KW-0175">Coiled coil</keyword>
<dbReference type="RefSeq" id="WP_144875686.1">
    <property type="nucleotide sequence ID" value="NZ_LR214272.1"/>
</dbReference>
<keyword evidence="3" id="KW-1185">Reference proteome</keyword>
<accession>A0A563W061</accession>
<reference evidence="2 3" key="1">
    <citation type="submission" date="2019-01" db="EMBL/GenBank/DDBJ databases">
        <authorList>
            <person name="Brito A."/>
        </authorList>
    </citation>
    <scope>NUCLEOTIDE SEQUENCE [LARGE SCALE GENOMIC DNA]</scope>
    <source>
        <strain evidence="2">1</strain>
    </source>
</reference>
<feature type="coiled-coil region" evidence="1">
    <location>
        <begin position="19"/>
        <end position="46"/>
    </location>
</feature>
<name>A0A563W061_9CYAN</name>
<sequence length="188" mass="22749">MKIQRTIYWDKLAEIKELKQFFEEDYRRFKKLIENHIEELEKFSDEALDKFAKLRVLEVTNGCTQWAFRRGDRECLSVEQTRECMNLVMGFMKRTELYFPSEGKIEFNDEQKVLIQAGRSLYKNAFKDNIKKSEREYYAASTAQFIVYDRERTKRAMTLVKQDYETLFSLYYIERGQKYIASYLEGFE</sequence>
<proteinExistence type="predicted"/>
<dbReference type="OrthoDB" id="554848at2"/>
<dbReference type="EMBL" id="CAACVJ010000488">
    <property type="protein sequence ID" value="VEP17066.1"/>
    <property type="molecule type" value="Genomic_DNA"/>
</dbReference>
<protein>
    <submittedName>
        <fullName evidence="2">Uncharacterized protein</fullName>
    </submittedName>
</protein>
<dbReference type="Proteomes" id="UP000320055">
    <property type="component" value="Unassembled WGS sequence"/>
</dbReference>
<dbReference type="AlphaFoldDB" id="A0A563W061"/>
<evidence type="ECO:0000313" key="2">
    <source>
        <dbReference type="EMBL" id="VEP17066.1"/>
    </source>
</evidence>